<dbReference type="Proteomes" id="UP001359485">
    <property type="component" value="Unassembled WGS sequence"/>
</dbReference>
<name>A0ABR1B0G0_POLSC</name>
<accession>A0ABR1B0G0</accession>
<dbReference type="EMBL" id="JAWJWF010000005">
    <property type="protein sequence ID" value="KAK6632301.1"/>
    <property type="molecule type" value="Genomic_DNA"/>
</dbReference>
<feature type="compositionally biased region" description="Basic and acidic residues" evidence="1">
    <location>
        <begin position="22"/>
        <end position="32"/>
    </location>
</feature>
<evidence type="ECO:0000313" key="2">
    <source>
        <dbReference type="EMBL" id="KAK6632301.1"/>
    </source>
</evidence>
<feature type="region of interest" description="Disordered" evidence="1">
    <location>
        <begin position="1"/>
        <end position="54"/>
    </location>
</feature>
<gene>
    <name evidence="2" type="ORF">RUM44_007342</name>
</gene>
<organism evidence="2 3">
    <name type="scientific">Polyplax serrata</name>
    <name type="common">Common mouse louse</name>
    <dbReference type="NCBI Taxonomy" id="468196"/>
    <lineage>
        <taxon>Eukaryota</taxon>
        <taxon>Metazoa</taxon>
        <taxon>Ecdysozoa</taxon>
        <taxon>Arthropoda</taxon>
        <taxon>Hexapoda</taxon>
        <taxon>Insecta</taxon>
        <taxon>Pterygota</taxon>
        <taxon>Neoptera</taxon>
        <taxon>Paraneoptera</taxon>
        <taxon>Psocodea</taxon>
        <taxon>Troctomorpha</taxon>
        <taxon>Phthiraptera</taxon>
        <taxon>Anoplura</taxon>
        <taxon>Polyplacidae</taxon>
        <taxon>Polyplax</taxon>
    </lineage>
</organism>
<evidence type="ECO:0000313" key="3">
    <source>
        <dbReference type="Proteomes" id="UP001359485"/>
    </source>
</evidence>
<evidence type="ECO:0000256" key="1">
    <source>
        <dbReference type="SAM" id="MobiDB-lite"/>
    </source>
</evidence>
<reference evidence="2 3" key="1">
    <citation type="submission" date="2023-09" db="EMBL/GenBank/DDBJ databases">
        <title>Genomes of two closely related lineages of the louse Polyplax serrata with different host specificities.</title>
        <authorList>
            <person name="Martinu J."/>
            <person name="Tarabai H."/>
            <person name="Stefka J."/>
            <person name="Hypsa V."/>
        </authorList>
    </citation>
    <scope>NUCLEOTIDE SEQUENCE [LARGE SCALE GENOMIC DNA]</scope>
    <source>
        <strain evidence="2">98ZLc_SE</strain>
    </source>
</reference>
<comment type="caution">
    <text evidence="2">The sequence shown here is derived from an EMBL/GenBank/DDBJ whole genome shotgun (WGS) entry which is preliminary data.</text>
</comment>
<proteinExistence type="predicted"/>
<protein>
    <submittedName>
        <fullName evidence="2">Uncharacterized protein</fullName>
    </submittedName>
</protein>
<sequence>MGCNTSKEAIQPGAGESADGAKTLKDGGKLETVDEVTPVLTDANVQPEPPAPNSAILLPEIAEDTVGQDLDNSLNAHAEKAKQTVGKVVNLEVTVRKKYLLEIPTDSVQVSPKKSLAGALF</sequence>
<keyword evidence="3" id="KW-1185">Reference proteome</keyword>